<dbReference type="Pfam" id="PF00646">
    <property type="entry name" value="F-box"/>
    <property type="match status" value="1"/>
</dbReference>
<dbReference type="Gene3D" id="1.20.1280.50">
    <property type="match status" value="1"/>
</dbReference>
<dbReference type="SUPFAM" id="SSF81383">
    <property type="entry name" value="F-box domain"/>
    <property type="match status" value="1"/>
</dbReference>
<dbReference type="EMBL" id="KV426231">
    <property type="protein sequence ID" value="KZV84295.1"/>
    <property type="molecule type" value="Genomic_DNA"/>
</dbReference>
<evidence type="ECO:0000313" key="2">
    <source>
        <dbReference type="EMBL" id="KZV84295.1"/>
    </source>
</evidence>
<dbReference type="CDD" id="cd09917">
    <property type="entry name" value="F-box_SF"/>
    <property type="match status" value="1"/>
</dbReference>
<proteinExistence type="predicted"/>
<reference evidence="2 3" key="1">
    <citation type="journal article" date="2016" name="Mol. Biol. Evol.">
        <title>Comparative Genomics of Early-Diverging Mushroom-Forming Fungi Provides Insights into the Origins of Lignocellulose Decay Capabilities.</title>
        <authorList>
            <person name="Nagy L.G."/>
            <person name="Riley R."/>
            <person name="Tritt A."/>
            <person name="Adam C."/>
            <person name="Daum C."/>
            <person name="Floudas D."/>
            <person name="Sun H."/>
            <person name="Yadav J.S."/>
            <person name="Pangilinan J."/>
            <person name="Larsson K.H."/>
            <person name="Matsuura K."/>
            <person name="Barry K."/>
            <person name="Labutti K."/>
            <person name="Kuo R."/>
            <person name="Ohm R.A."/>
            <person name="Bhattacharya S.S."/>
            <person name="Shirouzu T."/>
            <person name="Yoshinaga Y."/>
            <person name="Martin F.M."/>
            <person name="Grigoriev I.V."/>
            <person name="Hibbett D.S."/>
        </authorList>
    </citation>
    <scope>NUCLEOTIDE SEQUENCE [LARGE SCALE GENOMIC DNA]</scope>
    <source>
        <strain evidence="2 3">HHB12029</strain>
    </source>
</reference>
<organism evidence="2 3">
    <name type="scientific">Exidia glandulosa HHB12029</name>
    <dbReference type="NCBI Taxonomy" id="1314781"/>
    <lineage>
        <taxon>Eukaryota</taxon>
        <taxon>Fungi</taxon>
        <taxon>Dikarya</taxon>
        <taxon>Basidiomycota</taxon>
        <taxon>Agaricomycotina</taxon>
        <taxon>Agaricomycetes</taxon>
        <taxon>Auriculariales</taxon>
        <taxon>Exidiaceae</taxon>
        <taxon>Exidia</taxon>
    </lineage>
</organism>
<gene>
    <name evidence="2" type="ORF">EXIGLDRAFT_727409</name>
</gene>
<keyword evidence="3" id="KW-1185">Reference proteome</keyword>
<dbReference type="AlphaFoldDB" id="A0A165DDM8"/>
<dbReference type="PROSITE" id="PS50181">
    <property type="entry name" value="FBOX"/>
    <property type="match status" value="1"/>
</dbReference>
<accession>A0A165DDM8</accession>
<protein>
    <recommendedName>
        <fullName evidence="1">F-box domain-containing protein</fullName>
    </recommendedName>
</protein>
<name>A0A165DDM8_EXIGL</name>
<dbReference type="Proteomes" id="UP000077266">
    <property type="component" value="Unassembled WGS sequence"/>
</dbReference>
<evidence type="ECO:0000259" key="1">
    <source>
        <dbReference type="PROSITE" id="PS50181"/>
    </source>
</evidence>
<evidence type="ECO:0000313" key="3">
    <source>
        <dbReference type="Proteomes" id="UP000077266"/>
    </source>
</evidence>
<dbReference type="OrthoDB" id="5554140at2759"/>
<dbReference type="InterPro" id="IPR001810">
    <property type="entry name" value="F-box_dom"/>
</dbReference>
<dbReference type="SMART" id="SM00256">
    <property type="entry name" value="FBOX"/>
    <property type="match status" value="1"/>
</dbReference>
<sequence>MDADYTSQLPVELLQHVLDYLPLRELQHLARVSKRLRQIVKRDQRFYISLWLQVFRVDEAIIASQRRLIAFLQHAISEQLPVSLDVHYIGPEDTQRDFLYQHIFPAIELALPILARLRVVIPDIYSSALQDALKHPAPYLRELELSRSGVRLDLPPVDSEQKFIHIVSVDIFRGHAPQLFCVNLCNISPGEQPIPAFSNVHRVGLSYDYYTPRIQLAHLFPKLRNLKVSFDENPILPPSIICRGLTLDSLVIADVSTWKSVTFDLIDNGLDVSPIPMITILSWKPPIHHAMTGTSGPVSLHVTQPPDDERQYEEGYMANIVILETGFRRVLDFNYYRTNGVPFNKFQILASRLVYIRVDYEVLLGVLKFKCDLPVLRRLQLDLRCDENFERRFWYAGDLAGSNELADLQYRLPCPLLERVIFSATDVEIRKISPLQVAYVGAAFGQLERAAEERAQLHMFGVEFDTNARRTLIDEIFSRIEFFKFARDVDKSPQELGLVL</sequence>
<feature type="domain" description="F-box" evidence="1">
    <location>
        <begin position="3"/>
        <end position="50"/>
    </location>
</feature>
<dbReference type="InParanoid" id="A0A165DDM8"/>
<dbReference type="InterPro" id="IPR036047">
    <property type="entry name" value="F-box-like_dom_sf"/>
</dbReference>